<protein>
    <submittedName>
        <fullName evidence="4">GNAT superfamily N-acetyltransferase</fullName>
    </submittedName>
</protein>
<evidence type="ECO:0000313" key="5">
    <source>
        <dbReference type="Proteomes" id="UP000581688"/>
    </source>
</evidence>
<comment type="caution">
    <text evidence="4">The sequence shown here is derived from an EMBL/GenBank/DDBJ whole genome shotgun (WGS) entry which is preliminary data.</text>
</comment>
<dbReference type="InterPro" id="IPR016181">
    <property type="entry name" value="Acyl_CoA_acyltransferase"/>
</dbReference>
<keyword evidence="1 4" id="KW-0808">Transferase</keyword>
<evidence type="ECO:0000259" key="3">
    <source>
        <dbReference type="PROSITE" id="PS51186"/>
    </source>
</evidence>
<name>A0A841Q6R7_9BACI</name>
<dbReference type="Pfam" id="PF00583">
    <property type="entry name" value="Acetyltransf_1"/>
    <property type="match status" value="1"/>
</dbReference>
<accession>A0A841Q6R7</accession>
<dbReference type="InterPro" id="IPR050680">
    <property type="entry name" value="YpeA/RimI_acetyltransf"/>
</dbReference>
<dbReference type="SUPFAM" id="SSF55729">
    <property type="entry name" value="Acyl-CoA N-acyltransferases (Nat)"/>
    <property type="match status" value="1"/>
</dbReference>
<dbReference type="InterPro" id="IPR000182">
    <property type="entry name" value="GNAT_dom"/>
</dbReference>
<sequence length="296" mass="33415">MESIDIKKMSNCTFEEVLVAWNKGFEGYHVDVTLTEEKLLTNMVREGKYPNTSYVAFQAGEPIGILLNAIKPINGQTIAWNGGTGIAKNARGHGIGQLLVETALKLYEEKGVNTAYLEAISNNDKAIKLYEKMGYDVIDRLSFLEANELTEDFSYTNEYEIKEYHSSNMEKLPFYDGEVPWQCRFENVEGAMSCVVFKDGKPVSYFLKKTAVNGKGELVATVLYQMGIDHNHAEVNDIISFTLHNIFGPKSLNSNRLAINFPHKNKMVLEYLLSHGFETKLEQVHMKKVMMEKAGS</sequence>
<gene>
    <name evidence="4" type="ORF">HNQ94_002552</name>
</gene>
<proteinExistence type="predicted"/>
<keyword evidence="2" id="KW-0012">Acyltransferase</keyword>
<dbReference type="EMBL" id="JACHGH010000007">
    <property type="protein sequence ID" value="MBB6454101.1"/>
    <property type="molecule type" value="Genomic_DNA"/>
</dbReference>
<dbReference type="AlphaFoldDB" id="A0A841Q6R7"/>
<organism evidence="4 5">
    <name type="scientific">Salirhabdus euzebyi</name>
    <dbReference type="NCBI Taxonomy" id="394506"/>
    <lineage>
        <taxon>Bacteria</taxon>
        <taxon>Bacillati</taxon>
        <taxon>Bacillota</taxon>
        <taxon>Bacilli</taxon>
        <taxon>Bacillales</taxon>
        <taxon>Bacillaceae</taxon>
        <taxon>Salirhabdus</taxon>
    </lineage>
</organism>
<evidence type="ECO:0000256" key="2">
    <source>
        <dbReference type="ARBA" id="ARBA00023315"/>
    </source>
</evidence>
<dbReference type="RefSeq" id="WP_174496798.1">
    <property type="nucleotide sequence ID" value="NZ_CADDWK010000009.1"/>
</dbReference>
<dbReference type="Proteomes" id="UP000581688">
    <property type="component" value="Unassembled WGS sequence"/>
</dbReference>
<feature type="domain" description="N-acetyltransferase" evidence="3">
    <location>
        <begin position="4"/>
        <end position="160"/>
    </location>
</feature>
<dbReference type="GO" id="GO:0016747">
    <property type="term" value="F:acyltransferase activity, transferring groups other than amino-acyl groups"/>
    <property type="evidence" value="ECO:0007669"/>
    <property type="project" value="InterPro"/>
</dbReference>
<dbReference type="CDD" id="cd04301">
    <property type="entry name" value="NAT_SF"/>
    <property type="match status" value="1"/>
</dbReference>
<dbReference type="PANTHER" id="PTHR43420">
    <property type="entry name" value="ACETYLTRANSFERASE"/>
    <property type="match status" value="1"/>
</dbReference>
<reference evidence="4 5" key="1">
    <citation type="submission" date="2020-08" db="EMBL/GenBank/DDBJ databases">
        <title>Genomic Encyclopedia of Type Strains, Phase IV (KMG-IV): sequencing the most valuable type-strain genomes for metagenomic binning, comparative biology and taxonomic classification.</title>
        <authorList>
            <person name="Goeker M."/>
        </authorList>
    </citation>
    <scope>NUCLEOTIDE SEQUENCE [LARGE SCALE GENOMIC DNA]</scope>
    <source>
        <strain evidence="4 5">DSM 19612</strain>
    </source>
</reference>
<keyword evidence="5" id="KW-1185">Reference proteome</keyword>
<dbReference type="PROSITE" id="PS51186">
    <property type="entry name" value="GNAT"/>
    <property type="match status" value="1"/>
</dbReference>
<evidence type="ECO:0000313" key="4">
    <source>
        <dbReference type="EMBL" id="MBB6454101.1"/>
    </source>
</evidence>
<dbReference type="Gene3D" id="3.40.630.30">
    <property type="match status" value="1"/>
</dbReference>
<evidence type="ECO:0000256" key="1">
    <source>
        <dbReference type="ARBA" id="ARBA00022679"/>
    </source>
</evidence>